<dbReference type="Proteomes" id="UP000068164">
    <property type="component" value="Unassembled WGS sequence"/>
</dbReference>
<protein>
    <submittedName>
        <fullName evidence="1">Uncharacterized protein</fullName>
    </submittedName>
</protein>
<accession>A0A109JNF2</accession>
<evidence type="ECO:0000313" key="1">
    <source>
        <dbReference type="EMBL" id="KWV52143.1"/>
    </source>
</evidence>
<evidence type="ECO:0000313" key="2">
    <source>
        <dbReference type="Proteomes" id="UP000068164"/>
    </source>
</evidence>
<comment type="caution">
    <text evidence="1">The sequence shown here is derived from an EMBL/GenBank/DDBJ whole genome shotgun (WGS) entry which is preliminary data.</text>
</comment>
<dbReference type="RefSeq" id="WP_007538709.1">
    <property type="nucleotide sequence ID" value="NZ_LNCD01000073.1"/>
</dbReference>
<sequence length="115" mass="13159">MIECKAKNANARVSEADIRKWYGDRVPLIYSILTNGGTYKGKPFRFELWSNGEFSASGLKWLAEQPLVMIGYSVGWRDGKALKQYADKAKNTSLWTMLNDYYFHSPLSRITGNRV</sequence>
<proteinExistence type="predicted"/>
<dbReference type="AlphaFoldDB" id="A0A109JNF2"/>
<dbReference type="EMBL" id="LNCD01000073">
    <property type="protein sequence ID" value="KWV52143.1"/>
    <property type="molecule type" value="Genomic_DNA"/>
</dbReference>
<name>A0A109JNF2_9HYPH</name>
<dbReference type="OrthoDB" id="735874at2"/>
<organism evidence="1 2">
    <name type="scientific">Rhizobium altiplani</name>
    <dbReference type="NCBI Taxonomy" id="1864509"/>
    <lineage>
        <taxon>Bacteria</taxon>
        <taxon>Pseudomonadati</taxon>
        <taxon>Pseudomonadota</taxon>
        <taxon>Alphaproteobacteria</taxon>
        <taxon>Hyphomicrobiales</taxon>
        <taxon>Rhizobiaceae</taxon>
        <taxon>Rhizobium/Agrobacterium group</taxon>
        <taxon>Rhizobium</taxon>
    </lineage>
</organism>
<reference evidence="1 2" key="1">
    <citation type="submission" date="2015-11" db="EMBL/GenBank/DDBJ databases">
        <title>Draft Genome Sequence of the Strain BR 10423 (Rhizobium sp.) isolated from nodules of Mimosa pudica.</title>
        <authorList>
            <person name="Barauna A.C."/>
            <person name="Zilli J.E."/>
            <person name="Simoes-Araujo J.L."/>
            <person name="Reis V.M."/>
            <person name="James E.K."/>
            <person name="Reis F.B.Jr."/>
            <person name="Rouws L.F."/>
            <person name="Passos S.R."/>
            <person name="Gois S.R."/>
        </authorList>
    </citation>
    <scope>NUCLEOTIDE SEQUENCE [LARGE SCALE GENOMIC DNA]</scope>
    <source>
        <strain evidence="1 2">BR10423</strain>
    </source>
</reference>
<gene>
    <name evidence="1" type="ORF">AS026_05210</name>
</gene>
<keyword evidence="2" id="KW-1185">Reference proteome</keyword>